<evidence type="ECO:0000313" key="2">
    <source>
        <dbReference type="Proteomes" id="UP001638806"/>
    </source>
</evidence>
<gene>
    <name evidence="1" type="ORF">ACCO45_004297</name>
</gene>
<name>A0ACC4E4U7_PURLI</name>
<dbReference type="EMBL" id="JBGNUJ010000003">
    <property type="protein sequence ID" value="KAL3962774.1"/>
    <property type="molecule type" value="Genomic_DNA"/>
</dbReference>
<comment type="caution">
    <text evidence="1">The sequence shown here is derived from an EMBL/GenBank/DDBJ whole genome shotgun (WGS) entry which is preliminary data.</text>
</comment>
<protein>
    <submittedName>
        <fullName evidence="1">Uncharacterized protein</fullName>
    </submittedName>
</protein>
<proteinExistence type="predicted"/>
<accession>A0ACC4E4U7</accession>
<dbReference type="Proteomes" id="UP001638806">
    <property type="component" value="Unassembled WGS sequence"/>
</dbReference>
<organism evidence="1 2">
    <name type="scientific">Purpureocillium lilacinum</name>
    <name type="common">Paecilomyces lilacinus</name>
    <dbReference type="NCBI Taxonomy" id="33203"/>
    <lineage>
        <taxon>Eukaryota</taxon>
        <taxon>Fungi</taxon>
        <taxon>Dikarya</taxon>
        <taxon>Ascomycota</taxon>
        <taxon>Pezizomycotina</taxon>
        <taxon>Sordariomycetes</taxon>
        <taxon>Hypocreomycetidae</taxon>
        <taxon>Hypocreales</taxon>
        <taxon>Ophiocordycipitaceae</taxon>
        <taxon>Purpureocillium</taxon>
    </lineage>
</organism>
<reference evidence="1" key="1">
    <citation type="submission" date="2024-12" db="EMBL/GenBank/DDBJ databases">
        <title>Comparative genomics and development of molecular markers within Purpureocillium lilacinum and among Purpureocillium species.</title>
        <authorList>
            <person name="Yeh Z.-Y."/>
            <person name="Ni N.-T."/>
            <person name="Lo P.-H."/>
            <person name="Mushyakhwo K."/>
            <person name="Lin C.-F."/>
            <person name="Nai Y.-S."/>
        </authorList>
    </citation>
    <scope>NUCLEOTIDE SEQUENCE</scope>
    <source>
        <strain evidence="1">NCHU-NPUST-175</strain>
    </source>
</reference>
<evidence type="ECO:0000313" key="1">
    <source>
        <dbReference type="EMBL" id="KAL3962774.1"/>
    </source>
</evidence>
<sequence length="300" mass="31968">MSGHRWHRGRRAGHLETSAHGSACRSLASARQNLRAAAQWQSSSCHPWKSVPAGWLNNVAQSPAFASPQLLTRRDRDNPAAPFPVDGGIAALESACIDTGTCPPLKAWVDTHHRKHAAGKYYHHRRQSRRTHSLLRTWPFIIASLIHRSSSSICTISGLRCAFCTLLSHRSLVYAHLNTDSLHDEAPRHQAALRHVPECVPDLLGASLALRALVASISNTSEVSLTAGSSASAMPSAGGGDGVKALGYGPGLACAADPGPDDGDHAPDLESVAPLNRPRSMDGSLAGNVVVVVVVPVMWW</sequence>
<keyword evidence="2" id="KW-1185">Reference proteome</keyword>